<dbReference type="SUPFAM" id="SSF51658">
    <property type="entry name" value="Xylose isomerase-like"/>
    <property type="match status" value="1"/>
</dbReference>
<dbReference type="PANTHER" id="PTHR12110">
    <property type="entry name" value="HYDROXYPYRUVATE ISOMERASE"/>
    <property type="match status" value="1"/>
</dbReference>
<gene>
    <name evidence="2" type="ORF">UFOPK2754_02424</name>
    <name evidence="3" type="ORF">UFOPK3139_00006</name>
    <name evidence="4" type="ORF">UFOPK3543_00542</name>
    <name evidence="5" type="ORF">UFOPK3967_00118</name>
</gene>
<dbReference type="AlphaFoldDB" id="A0A6J6UME7"/>
<dbReference type="EMBL" id="CAFBOS010000004">
    <property type="protein sequence ID" value="CAB4977087.1"/>
    <property type="molecule type" value="Genomic_DNA"/>
</dbReference>
<dbReference type="PANTHER" id="PTHR12110:SF48">
    <property type="entry name" value="BLL3656 PROTEIN"/>
    <property type="match status" value="1"/>
</dbReference>
<reference evidence="2" key="1">
    <citation type="submission" date="2020-05" db="EMBL/GenBank/DDBJ databases">
        <authorList>
            <person name="Chiriac C."/>
            <person name="Salcher M."/>
            <person name="Ghai R."/>
            <person name="Kavagutti S V."/>
        </authorList>
    </citation>
    <scope>NUCLEOTIDE SEQUENCE</scope>
</reference>
<feature type="domain" description="Xylose isomerase-like TIM barrel" evidence="1">
    <location>
        <begin position="26"/>
        <end position="247"/>
    </location>
</feature>
<dbReference type="EMBL" id="CAFBMH010000012">
    <property type="protein sequence ID" value="CAB4895266.1"/>
    <property type="molecule type" value="Genomic_DNA"/>
</dbReference>
<dbReference type="Gene3D" id="3.20.20.150">
    <property type="entry name" value="Divalent-metal-dependent TIM barrel enzymes"/>
    <property type="match status" value="1"/>
</dbReference>
<name>A0A6J6UME7_9ZZZZ</name>
<dbReference type="InterPro" id="IPR013022">
    <property type="entry name" value="Xyl_isomerase-like_TIM-brl"/>
</dbReference>
<dbReference type="Pfam" id="PF01261">
    <property type="entry name" value="AP_endonuc_2"/>
    <property type="match status" value="1"/>
</dbReference>
<protein>
    <submittedName>
        <fullName evidence="2">Unannotated protein</fullName>
    </submittedName>
</protein>
<evidence type="ECO:0000313" key="2">
    <source>
        <dbReference type="EMBL" id="CAB4761141.1"/>
    </source>
</evidence>
<proteinExistence type="predicted"/>
<organism evidence="2">
    <name type="scientific">freshwater metagenome</name>
    <dbReference type="NCBI Taxonomy" id="449393"/>
    <lineage>
        <taxon>unclassified sequences</taxon>
        <taxon>metagenomes</taxon>
        <taxon>ecological metagenomes</taxon>
    </lineage>
</organism>
<dbReference type="EMBL" id="CAFABA010000001">
    <property type="protein sequence ID" value="CAB4811386.1"/>
    <property type="molecule type" value="Genomic_DNA"/>
</dbReference>
<sequence length="265" mass="29207">MTRLLYETIQFSPFVWDGEPDLAAQFAAAADAGFDGVGIDVWTIDRHLANGGSVRQLTDALDRSGIPCIELQALVVSEDMPPISRPPRFTELVEAFRPEIIMSGFTTIPTDAEVDTFRRAVDEVTHHGAIVAIEFLPMMPVDTIAKTLDIVHRVGGPVGVCVDTWHFFRGPDSWAELEALPAEDLAYIQFNDALPLESDDLMSETLQRRTLPGDGEFELGRFCDIVRAKGYDGPVAIEIMSSSLRAEGPAVFARKAEAAARRYWP</sequence>
<evidence type="ECO:0000313" key="5">
    <source>
        <dbReference type="EMBL" id="CAB4977087.1"/>
    </source>
</evidence>
<dbReference type="EMBL" id="CAEZYR010000108">
    <property type="protein sequence ID" value="CAB4761141.1"/>
    <property type="molecule type" value="Genomic_DNA"/>
</dbReference>
<evidence type="ECO:0000259" key="1">
    <source>
        <dbReference type="Pfam" id="PF01261"/>
    </source>
</evidence>
<accession>A0A6J6UME7</accession>
<dbReference type="InterPro" id="IPR050312">
    <property type="entry name" value="IolE/XylAMocC-like"/>
</dbReference>
<evidence type="ECO:0000313" key="3">
    <source>
        <dbReference type="EMBL" id="CAB4811386.1"/>
    </source>
</evidence>
<dbReference type="InterPro" id="IPR036237">
    <property type="entry name" value="Xyl_isomerase-like_sf"/>
</dbReference>
<evidence type="ECO:0000313" key="4">
    <source>
        <dbReference type="EMBL" id="CAB4895266.1"/>
    </source>
</evidence>